<sequence length="872" mass="97012">MSTSSSAGTGGYSMNSGRQTPDRSLSESRTTSLSSIRSELSEASPVASPQIRLHSPFLERLFVDSASLQSMNLMTSIQSDPWKRTTEHNKSYITKSTKIRDLVLPEEEKEEYPFAKHTFNKKPTCKKVVSSSSEISSGSKDSSLSPWGSLNSTRNKSYIRHGSTTSSQWSEDLSSTETGTSNGSFNTSFSSKQSNSSNYPPSPEQCYSNPGFPPSFQPYNMPNPRMFSQYSLNEPDQILYNLGFGESPETFLPERFAQDWYKKIQQSKMNQVKQQLAERLNLEPQYSDFSYVDNVGIPSAAGQTNLPLKIPKNHAKSTQREHSRLPQIGMQEKENLQTKFSDNKLSVSKFYELLKRENQHFFQENNSSSTKDFRRKQFASHRQKSLPTYLETLTEEDEIRTKSGFEKSRRMEKVMETHAESTSSEDKSCSLSQDMNSDLSDSGSSTQELQDNVMESQLQRKHVVPSILICQSPVRDVLESKDSLEVANILSSTSEEDSSSKQNSYKTELHLEPAMLSMVLQDAESARPNQLLTVMRPNGNGEYSEDRHHLASPSSASSISPCPLSPVTVIEVNLDNQSDSMDTEEGGNSNQSTRNSVDKDSSPGDNPAGLSLTGGKEQKETLTCPFPPLIVNFPKTSANVEHELNSVNSVLSSMHDSVKEPFAGTCEAIVQTEDNSLSPLLGLNDLDGLLKKILSCKSDLYYVVEDKEIQCDLIKESSSLDTLTKPENKIARVSTSQNGLTLKEDCDSVRLLEDSDTGQQCTSSVSVMVQTDPDLCCSCLGNRHKRGRNNAKSYLGLTEGSYNVKNDANFSRIFSSSFCDSVSDESINGSVQSSLHSPDRSNCSSLEVTLDRLENKAQQWRTMISQQKWNQM</sequence>
<feature type="compositionally biased region" description="Low complexity" evidence="2">
    <location>
        <begin position="175"/>
        <end position="199"/>
    </location>
</feature>
<feature type="region of interest" description="Disordered" evidence="2">
    <location>
        <begin position="155"/>
        <end position="211"/>
    </location>
</feature>
<accession>A0A8B8EW72</accession>
<feature type="compositionally biased region" description="Basic and acidic residues" evidence="2">
    <location>
        <begin position="401"/>
        <end position="428"/>
    </location>
</feature>
<protein>
    <submittedName>
        <fullName evidence="4">Uncharacterized protein LOC111137184</fullName>
    </submittedName>
</protein>
<feature type="compositionally biased region" description="Polar residues" evidence="2">
    <location>
        <begin position="155"/>
        <end position="173"/>
    </location>
</feature>
<gene>
    <name evidence="4" type="primary">LOC111137184</name>
</gene>
<feature type="region of interest" description="Disordered" evidence="2">
    <location>
        <begin position="578"/>
        <end position="618"/>
    </location>
</feature>
<evidence type="ECO:0000256" key="2">
    <source>
        <dbReference type="SAM" id="MobiDB-lite"/>
    </source>
</evidence>
<dbReference type="KEGG" id="cvn:111137184"/>
<keyword evidence="3" id="KW-1185">Reference proteome</keyword>
<reference evidence="4" key="1">
    <citation type="submission" date="2025-08" db="UniProtKB">
        <authorList>
            <consortium name="RefSeq"/>
        </authorList>
    </citation>
    <scope>IDENTIFICATION</scope>
    <source>
        <tissue evidence="4">Whole sample</tissue>
    </source>
</reference>
<feature type="compositionally biased region" description="Polar residues" evidence="2">
    <location>
        <begin position="429"/>
        <end position="450"/>
    </location>
</feature>
<evidence type="ECO:0000256" key="1">
    <source>
        <dbReference type="SAM" id="Coils"/>
    </source>
</evidence>
<keyword evidence="1" id="KW-0175">Coiled coil</keyword>
<name>A0A8B8EW72_CRAVI</name>
<dbReference type="RefSeq" id="XP_022344234.1">
    <property type="nucleotide sequence ID" value="XM_022488526.1"/>
</dbReference>
<feature type="compositionally biased region" description="Low complexity" evidence="2">
    <location>
        <begin position="552"/>
        <end position="562"/>
    </location>
</feature>
<dbReference type="GeneID" id="111137184"/>
<proteinExistence type="predicted"/>
<feature type="region of interest" description="Disordered" evidence="2">
    <location>
        <begin position="401"/>
        <end position="450"/>
    </location>
</feature>
<evidence type="ECO:0000313" key="4">
    <source>
        <dbReference type="RefSeq" id="XP_022344234.1"/>
    </source>
</evidence>
<organism evidence="3 4">
    <name type="scientific">Crassostrea virginica</name>
    <name type="common">Eastern oyster</name>
    <dbReference type="NCBI Taxonomy" id="6565"/>
    <lineage>
        <taxon>Eukaryota</taxon>
        <taxon>Metazoa</taxon>
        <taxon>Spiralia</taxon>
        <taxon>Lophotrochozoa</taxon>
        <taxon>Mollusca</taxon>
        <taxon>Bivalvia</taxon>
        <taxon>Autobranchia</taxon>
        <taxon>Pteriomorphia</taxon>
        <taxon>Ostreida</taxon>
        <taxon>Ostreoidea</taxon>
        <taxon>Ostreidae</taxon>
        <taxon>Crassostrea</taxon>
    </lineage>
</organism>
<feature type="region of interest" description="Disordered" evidence="2">
    <location>
        <begin position="533"/>
        <end position="562"/>
    </location>
</feature>
<feature type="coiled-coil region" evidence="1">
    <location>
        <begin position="843"/>
        <end position="870"/>
    </location>
</feature>
<dbReference type="AlphaFoldDB" id="A0A8B8EW72"/>
<feature type="compositionally biased region" description="Polar residues" evidence="2">
    <location>
        <begin position="578"/>
        <end position="595"/>
    </location>
</feature>
<evidence type="ECO:0000313" key="3">
    <source>
        <dbReference type="Proteomes" id="UP000694844"/>
    </source>
</evidence>
<feature type="region of interest" description="Disordered" evidence="2">
    <location>
        <begin position="1"/>
        <end position="49"/>
    </location>
</feature>
<feature type="region of interest" description="Disordered" evidence="2">
    <location>
        <begin position="362"/>
        <end position="381"/>
    </location>
</feature>
<dbReference type="Proteomes" id="UP000694844">
    <property type="component" value="Chromosome 5"/>
</dbReference>
<dbReference type="OrthoDB" id="6147738at2759"/>
<feature type="compositionally biased region" description="Low complexity" evidence="2">
    <location>
        <begin position="27"/>
        <end position="44"/>
    </location>
</feature>